<name>A0A7J8C100_ROUAE</name>
<evidence type="ECO:0000256" key="2">
    <source>
        <dbReference type="SAM" id="MobiDB-lite"/>
    </source>
</evidence>
<protein>
    <submittedName>
        <fullName evidence="3">Uncharacterized protein</fullName>
    </submittedName>
</protein>
<organism evidence="3 4">
    <name type="scientific">Rousettus aegyptiacus</name>
    <name type="common">Egyptian fruit bat</name>
    <name type="synonym">Pteropus aegyptiacus</name>
    <dbReference type="NCBI Taxonomy" id="9407"/>
    <lineage>
        <taxon>Eukaryota</taxon>
        <taxon>Metazoa</taxon>
        <taxon>Chordata</taxon>
        <taxon>Craniata</taxon>
        <taxon>Vertebrata</taxon>
        <taxon>Euteleostomi</taxon>
        <taxon>Mammalia</taxon>
        <taxon>Eutheria</taxon>
        <taxon>Laurasiatheria</taxon>
        <taxon>Chiroptera</taxon>
        <taxon>Yinpterochiroptera</taxon>
        <taxon>Pteropodoidea</taxon>
        <taxon>Pteropodidae</taxon>
        <taxon>Rousettinae</taxon>
        <taxon>Rousettus</taxon>
    </lineage>
</organism>
<evidence type="ECO:0000313" key="3">
    <source>
        <dbReference type="EMBL" id="KAF6404536.1"/>
    </source>
</evidence>
<dbReference type="InterPro" id="IPR029274">
    <property type="entry name" value="DUF4615"/>
</dbReference>
<accession>A0A7J8C100</accession>
<feature type="compositionally biased region" description="Basic residues" evidence="2">
    <location>
        <begin position="41"/>
        <end position="51"/>
    </location>
</feature>
<dbReference type="PANTHER" id="PTHR13602">
    <property type="entry name" value="UPF0488 PROTEIN C8ORF33"/>
    <property type="match status" value="1"/>
</dbReference>
<comment type="caution">
    <text evidence="3">The sequence shown here is derived from an EMBL/GenBank/DDBJ whole genome shotgun (WGS) entry which is preliminary data.</text>
</comment>
<dbReference type="PANTHER" id="PTHR13602:SF2">
    <property type="entry name" value="UPF0488 PROTEIN C8ORF33"/>
    <property type="match status" value="1"/>
</dbReference>
<dbReference type="EMBL" id="JACASE010000015">
    <property type="protein sequence ID" value="KAF6404536.1"/>
    <property type="molecule type" value="Genomic_DNA"/>
</dbReference>
<evidence type="ECO:0000256" key="1">
    <source>
        <dbReference type="ARBA" id="ARBA00005707"/>
    </source>
</evidence>
<dbReference type="Proteomes" id="UP000593571">
    <property type="component" value="Unassembled WGS sequence"/>
</dbReference>
<comment type="similarity">
    <text evidence="1">Belongs to the UPF0488 family.</text>
</comment>
<evidence type="ECO:0000313" key="4">
    <source>
        <dbReference type="Proteomes" id="UP000593571"/>
    </source>
</evidence>
<sequence length="137" mass="14214">MAALGCAARETSAAPGPGHRMCSDAASRTHPAGGERDAASKKQKKKIRRRASASNGGGKAPEKPAPEEAPPSAEAQAEKLARELAWCVEQLELGLKTQTPNPKQSEGPSVELGVVNGDSAVACRCCQGMGLLLLSRR</sequence>
<gene>
    <name evidence="3" type="ORF">HJG63_001923</name>
</gene>
<reference evidence="3 4" key="1">
    <citation type="journal article" date="2020" name="Nature">
        <title>Six reference-quality genomes reveal evolution of bat adaptations.</title>
        <authorList>
            <person name="Jebb D."/>
            <person name="Huang Z."/>
            <person name="Pippel M."/>
            <person name="Hughes G.M."/>
            <person name="Lavrichenko K."/>
            <person name="Devanna P."/>
            <person name="Winkler S."/>
            <person name="Jermiin L.S."/>
            <person name="Skirmuntt E.C."/>
            <person name="Katzourakis A."/>
            <person name="Burkitt-Gray L."/>
            <person name="Ray D.A."/>
            <person name="Sullivan K.A.M."/>
            <person name="Roscito J.G."/>
            <person name="Kirilenko B.M."/>
            <person name="Davalos L.M."/>
            <person name="Corthals A.P."/>
            <person name="Power M.L."/>
            <person name="Jones G."/>
            <person name="Ransome R.D."/>
            <person name="Dechmann D.K.N."/>
            <person name="Locatelli A.G."/>
            <person name="Puechmaille S.J."/>
            <person name="Fedrigo O."/>
            <person name="Jarvis E.D."/>
            <person name="Hiller M."/>
            <person name="Vernes S.C."/>
            <person name="Myers E.W."/>
            <person name="Teeling E.C."/>
        </authorList>
    </citation>
    <scope>NUCLEOTIDE SEQUENCE [LARGE SCALE GENOMIC DNA]</scope>
    <source>
        <strain evidence="3">MRouAeg1</strain>
        <tissue evidence="3">Muscle</tissue>
    </source>
</reference>
<keyword evidence="4" id="KW-1185">Reference proteome</keyword>
<dbReference type="Pfam" id="PF15393">
    <property type="entry name" value="DUF4615"/>
    <property type="match status" value="1"/>
</dbReference>
<dbReference type="AlphaFoldDB" id="A0A7J8C100"/>
<feature type="region of interest" description="Disordered" evidence="2">
    <location>
        <begin position="1"/>
        <end position="78"/>
    </location>
</feature>
<proteinExistence type="inferred from homology"/>